<feature type="domain" description="HNH nuclease" evidence="1">
    <location>
        <begin position="165"/>
        <end position="254"/>
    </location>
</feature>
<name>A0AA39N376_ARMTA</name>
<comment type="caution">
    <text evidence="2">The sequence shown here is derived from an EMBL/GenBank/DDBJ whole genome shotgun (WGS) entry which is preliminary data.</text>
</comment>
<dbReference type="InterPro" id="IPR003615">
    <property type="entry name" value="HNH_nuc"/>
</dbReference>
<reference evidence="2" key="1">
    <citation type="submission" date="2023-06" db="EMBL/GenBank/DDBJ databases">
        <authorList>
            <consortium name="Lawrence Berkeley National Laboratory"/>
            <person name="Ahrendt S."/>
            <person name="Sahu N."/>
            <person name="Indic B."/>
            <person name="Wong-Bajracharya J."/>
            <person name="Merenyi Z."/>
            <person name="Ke H.-M."/>
            <person name="Monk M."/>
            <person name="Kocsube S."/>
            <person name="Drula E."/>
            <person name="Lipzen A."/>
            <person name="Balint B."/>
            <person name="Henrissat B."/>
            <person name="Andreopoulos B."/>
            <person name="Martin F.M."/>
            <person name="Harder C.B."/>
            <person name="Rigling D."/>
            <person name="Ford K.L."/>
            <person name="Foster G.D."/>
            <person name="Pangilinan J."/>
            <person name="Papanicolaou A."/>
            <person name="Barry K."/>
            <person name="LaButti K."/>
            <person name="Viragh M."/>
            <person name="Koriabine M."/>
            <person name="Yan M."/>
            <person name="Riley R."/>
            <person name="Champramary S."/>
            <person name="Plett K.L."/>
            <person name="Tsai I.J."/>
            <person name="Slot J."/>
            <person name="Sipos G."/>
            <person name="Plett J."/>
            <person name="Nagy L.G."/>
            <person name="Grigoriev I.V."/>
        </authorList>
    </citation>
    <scope>NUCLEOTIDE SEQUENCE</scope>
    <source>
        <strain evidence="2">CCBAS 213</strain>
    </source>
</reference>
<evidence type="ECO:0000259" key="1">
    <source>
        <dbReference type="Pfam" id="PF13391"/>
    </source>
</evidence>
<accession>A0AA39N376</accession>
<dbReference type="EMBL" id="JAUEPS010000024">
    <property type="protein sequence ID" value="KAK0455734.1"/>
    <property type="molecule type" value="Genomic_DNA"/>
</dbReference>
<dbReference type="AlphaFoldDB" id="A0AA39N376"/>
<sequence length="356" mass="40244">MSNEGTCTEFATELWTTLTDSFRQSVTEKIESSTPTFSLVALAETKVSCLERGFVSGDISLDIYRPSTVHEDIDPEAVLSAMLIHATDDDTCTAPRRYVACAIVTAATQDEQLIELANIWVRYLFWPFKADECRCREPSIKETRTSAASRSHFEDAVKQRDDNRCVVTRVQDMSVNPDVMTITEPTHILKRVAGAGKRSETSSAEYATWDILRHFAALSEDEVNELDANINCVRNGITLDLCLHTFFDNFCWTLRPDASIPTSVYKRNIKAVNFEEYPAELRPSRKLIQFHYSLSKILHASGAFWVIVSMMKRFFPEDCVPAKFDCLNADDLLFYLNAEKMLQQVSIAGDDIIKGD</sequence>
<dbReference type="RefSeq" id="XP_060329244.1">
    <property type="nucleotide sequence ID" value="XM_060480826.1"/>
</dbReference>
<dbReference type="Proteomes" id="UP001175211">
    <property type="component" value="Unassembled WGS sequence"/>
</dbReference>
<dbReference type="Pfam" id="PF13391">
    <property type="entry name" value="HNH_2"/>
    <property type="match status" value="1"/>
</dbReference>
<gene>
    <name evidence="2" type="ORF">EV420DRAFT_1765385</name>
</gene>
<dbReference type="GeneID" id="85364374"/>
<keyword evidence="3" id="KW-1185">Reference proteome</keyword>
<proteinExistence type="predicted"/>
<organism evidence="2 3">
    <name type="scientific">Armillaria tabescens</name>
    <name type="common">Ringless honey mushroom</name>
    <name type="synonym">Agaricus tabescens</name>
    <dbReference type="NCBI Taxonomy" id="1929756"/>
    <lineage>
        <taxon>Eukaryota</taxon>
        <taxon>Fungi</taxon>
        <taxon>Dikarya</taxon>
        <taxon>Basidiomycota</taxon>
        <taxon>Agaricomycotina</taxon>
        <taxon>Agaricomycetes</taxon>
        <taxon>Agaricomycetidae</taxon>
        <taxon>Agaricales</taxon>
        <taxon>Marasmiineae</taxon>
        <taxon>Physalacriaceae</taxon>
        <taxon>Desarmillaria</taxon>
    </lineage>
</organism>
<evidence type="ECO:0000313" key="2">
    <source>
        <dbReference type="EMBL" id="KAK0455734.1"/>
    </source>
</evidence>
<evidence type="ECO:0000313" key="3">
    <source>
        <dbReference type="Proteomes" id="UP001175211"/>
    </source>
</evidence>
<protein>
    <recommendedName>
        <fullName evidence="1">HNH nuclease domain-containing protein</fullName>
    </recommendedName>
</protein>